<dbReference type="Gene3D" id="1.20.1600.10">
    <property type="entry name" value="Outer membrane efflux proteins (OEP)"/>
    <property type="match status" value="1"/>
</dbReference>
<gene>
    <name evidence="6" type="ORF">CRT60_01940</name>
</gene>
<name>A0A2B8BM21_9PROT</name>
<dbReference type="AlphaFoldDB" id="A0A2B8BM21"/>
<reference evidence="7" key="1">
    <citation type="submission" date="2017-10" db="EMBL/GenBank/DDBJ databases">
        <authorList>
            <person name="Kravchenko I.K."/>
            <person name="Grouzdev D.S."/>
        </authorList>
    </citation>
    <scope>NUCLEOTIDE SEQUENCE [LARGE SCALE GENOMIC DNA]</scope>
    <source>
        <strain evidence="7">B2</strain>
    </source>
</reference>
<evidence type="ECO:0000256" key="1">
    <source>
        <dbReference type="ARBA" id="ARBA00004442"/>
    </source>
</evidence>
<sequence>MDSYGCIKGVSIAVPSAMNACPAIIRCMVVALALGTAVGGTEGAHAQMAPQPRYAHDGSGPPPPATGPELRLTLPEAVYLGLRRNNGVRAAYLQRVLDAYNLHVAESAFTPRGNLLSTIDADRTGGSRGVAIDLAPTVQTLTPLGTIIAFGWDLRQSSRRQPNEGLSQGESALTLSVIQPLLKGAGYDTTMAPVRIARLQERYNRLRLKTAVANTVTDIARAYHQFVQTRQQIALADGALQRARDLEATNRALIAAGRMAAVELFQAQATTAAQELALLQAQSAFDAARLALLALLALDLDTRIVPADRLTAKPVRIDVNEVRALAFDNRPDYLSQLIAIESARIGLDVARNQRLWDVSVVAGVSVPGAGRSGWRASEKLPATKTDLRAGLQLNIPINDLSLKQQEVQASVGLRQNEVVLEQLRAQVDQQVRDGVRTVDAMWRQYTLSRQVRELGERTLAGEMAKLRAGRSSNFQVVSFQDQLRSAESGELAALVAYLDALVLLDLQVGTTIDTWGIQLNDPPP</sequence>
<dbReference type="EMBL" id="PDKW01000037">
    <property type="protein sequence ID" value="PGH58779.1"/>
    <property type="molecule type" value="Genomic_DNA"/>
</dbReference>
<dbReference type="GO" id="GO:0009279">
    <property type="term" value="C:cell outer membrane"/>
    <property type="evidence" value="ECO:0007669"/>
    <property type="project" value="UniProtKB-SubCell"/>
</dbReference>
<dbReference type="PANTHER" id="PTHR30026:SF23">
    <property type="entry name" value="TO APRF-PUTATIVE OUTER MEMBRANE EFFLUX PROTEIN OR SECRETED ALKALINE PHOSPHATASE-RELATED"/>
    <property type="match status" value="1"/>
</dbReference>
<dbReference type="PANTHER" id="PTHR30026">
    <property type="entry name" value="OUTER MEMBRANE PROTEIN TOLC"/>
    <property type="match status" value="1"/>
</dbReference>
<evidence type="ECO:0000313" key="7">
    <source>
        <dbReference type="Proteomes" id="UP000225379"/>
    </source>
</evidence>
<organism evidence="6 7">
    <name type="scientific">Azospirillum palustre</name>
    <dbReference type="NCBI Taxonomy" id="2044885"/>
    <lineage>
        <taxon>Bacteria</taxon>
        <taxon>Pseudomonadati</taxon>
        <taxon>Pseudomonadota</taxon>
        <taxon>Alphaproteobacteria</taxon>
        <taxon>Rhodospirillales</taxon>
        <taxon>Azospirillaceae</taxon>
        <taxon>Azospirillum</taxon>
    </lineage>
</organism>
<dbReference type="GO" id="GO:1990281">
    <property type="term" value="C:efflux pump complex"/>
    <property type="evidence" value="ECO:0007669"/>
    <property type="project" value="TreeGrafter"/>
</dbReference>
<dbReference type="GO" id="GO:0015562">
    <property type="term" value="F:efflux transmembrane transporter activity"/>
    <property type="evidence" value="ECO:0007669"/>
    <property type="project" value="InterPro"/>
</dbReference>
<protein>
    <submittedName>
        <fullName evidence="6">Outer membrane efflux protein</fullName>
    </submittedName>
</protein>
<keyword evidence="2" id="KW-1134">Transmembrane beta strand</keyword>
<dbReference type="Proteomes" id="UP000225379">
    <property type="component" value="Unassembled WGS sequence"/>
</dbReference>
<accession>A0A2B8BM21</accession>
<evidence type="ECO:0000256" key="2">
    <source>
        <dbReference type="ARBA" id="ARBA00022452"/>
    </source>
</evidence>
<proteinExistence type="predicted"/>
<keyword evidence="7" id="KW-1185">Reference proteome</keyword>
<keyword evidence="3" id="KW-0812">Transmembrane</keyword>
<keyword evidence="5" id="KW-0998">Cell outer membrane</keyword>
<keyword evidence="4" id="KW-0472">Membrane</keyword>
<evidence type="ECO:0000256" key="3">
    <source>
        <dbReference type="ARBA" id="ARBA00022692"/>
    </source>
</evidence>
<comment type="caution">
    <text evidence="6">The sequence shown here is derived from an EMBL/GenBank/DDBJ whole genome shotgun (WGS) entry which is preliminary data.</text>
</comment>
<dbReference type="GO" id="GO:0015288">
    <property type="term" value="F:porin activity"/>
    <property type="evidence" value="ECO:0007669"/>
    <property type="project" value="TreeGrafter"/>
</dbReference>
<comment type="subcellular location">
    <subcellularLocation>
        <location evidence="1">Cell outer membrane</location>
    </subcellularLocation>
</comment>
<dbReference type="InterPro" id="IPR051906">
    <property type="entry name" value="TolC-like"/>
</dbReference>
<dbReference type="SUPFAM" id="SSF56954">
    <property type="entry name" value="Outer membrane efflux proteins (OEP)"/>
    <property type="match status" value="1"/>
</dbReference>
<dbReference type="OrthoDB" id="188180at2"/>
<evidence type="ECO:0000256" key="5">
    <source>
        <dbReference type="ARBA" id="ARBA00023237"/>
    </source>
</evidence>
<evidence type="ECO:0000313" key="6">
    <source>
        <dbReference type="EMBL" id="PGH58779.1"/>
    </source>
</evidence>
<evidence type="ECO:0000256" key="4">
    <source>
        <dbReference type="ARBA" id="ARBA00023136"/>
    </source>
</evidence>